<reference evidence="2" key="1">
    <citation type="journal article" date="2019" name="Environ. Microbiol.">
        <title>Fungal ecological strategies reflected in gene transcription - a case study of two litter decomposers.</title>
        <authorList>
            <person name="Barbi F."/>
            <person name="Kohler A."/>
            <person name="Barry K."/>
            <person name="Baskaran P."/>
            <person name="Daum C."/>
            <person name="Fauchery L."/>
            <person name="Ihrmark K."/>
            <person name="Kuo A."/>
            <person name="LaButti K."/>
            <person name="Lipzen A."/>
            <person name="Morin E."/>
            <person name="Grigoriev I.V."/>
            <person name="Henrissat B."/>
            <person name="Lindahl B."/>
            <person name="Martin F."/>
        </authorList>
    </citation>
    <scope>NUCLEOTIDE SEQUENCE</scope>
    <source>
        <strain evidence="2">JB14</strain>
    </source>
</reference>
<dbReference type="InterPro" id="IPR058913">
    <property type="entry name" value="Integrase_dom_put"/>
</dbReference>
<feature type="domain" description="Integrase core" evidence="1">
    <location>
        <begin position="1"/>
        <end position="79"/>
    </location>
</feature>
<evidence type="ECO:0000259" key="1">
    <source>
        <dbReference type="Pfam" id="PF24764"/>
    </source>
</evidence>
<gene>
    <name evidence="2" type="ORF">BT96DRAFT_965476</name>
</gene>
<evidence type="ECO:0000313" key="3">
    <source>
        <dbReference type="Proteomes" id="UP000799118"/>
    </source>
</evidence>
<proteinExistence type="predicted"/>
<dbReference type="Proteomes" id="UP000799118">
    <property type="component" value="Unassembled WGS sequence"/>
</dbReference>
<dbReference type="OrthoDB" id="3252187at2759"/>
<keyword evidence="3" id="KW-1185">Reference proteome</keyword>
<evidence type="ECO:0000313" key="2">
    <source>
        <dbReference type="EMBL" id="KAE9400002.1"/>
    </source>
</evidence>
<protein>
    <recommendedName>
        <fullName evidence="1">Integrase core domain-containing protein</fullName>
    </recommendedName>
</protein>
<sequence>METVRGAGRGSYIWGRSVHNTHIERLWADVTIGVGSTWRQLLTMLEIHHGMDIDNMNHVWLIQHLFLSTINSQLDFWAQGDMLQDHLTNDELEAFGVDWDGLQDDTLLRQLRSNYVNDGNTSWFGGRGPPSELNSVAVNAPSAVLSSEQVNFLNYQVANMSRNSNATNVIALWTHALLVARQLSPGSF</sequence>
<organism evidence="2 3">
    <name type="scientific">Gymnopus androsaceus JB14</name>
    <dbReference type="NCBI Taxonomy" id="1447944"/>
    <lineage>
        <taxon>Eukaryota</taxon>
        <taxon>Fungi</taxon>
        <taxon>Dikarya</taxon>
        <taxon>Basidiomycota</taxon>
        <taxon>Agaricomycotina</taxon>
        <taxon>Agaricomycetes</taxon>
        <taxon>Agaricomycetidae</taxon>
        <taxon>Agaricales</taxon>
        <taxon>Marasmiineae</taxon>
        <taxon>Omphalotaceae</taxon>
        <taxon>Gymnopus</taxon>
    </lineage>
</organism>
<accession>A0A6A4HM39</accession>
<dbReference type="Pfam" id="PF24764">
    <property type="entry name" value="rva_4"/>
    <property type="match status" value="1"/>
</dbReference>
<dbReference type="EMBL" id="ML769462">
    <property type="protein sequence ID" value="KAE9400002.1"/>
    <property type="molecule type" value="Genomic_DNA"/>
</dbReference>
<dbReference type="AlphaFoldDB" id="A0A6A4HM39"/>
<name>A0A6A4HM39_9AGAR</name>